<protein>
    <submittedName>
        <fullName evidence="2">GNAT family N-acetyltransferase</fullName>
        <ecNumber evidence="2">2.3.1.-</ecNumber>
    </submittedName>
</protein>
<dbReference type="EMBL" id="JBHULN010000007">
    <property type="protein sequence ID" value="MFD2571657.1"/>
    <property type="molecule type" value="Genomic_DNA"/>
</dbReference>
<dbReference type="InterPro" id="IPR016181">
    <property type="entry name" value="Acyl_CoA_acyltransferase"/>
</dbReference>
<proteinExistence type="predicted"/>
<evidence type="ECO:0000313" key="2">
    <source>
        <dbReference type="EMBL" id="MFD2571657.1"/>
    </source>
</evidence>
<evidence type="ECO:0000313" key="3">
    <source>
        <dbReference type="Proteomes" id="UP001597469"/>
    </source>
</evidence>
<comment type="caution">
    <text evidence="2">The sequence shown here is derived from an EMBL/GenBank/DDBJ whole genome shotgun (WGS) entry which is preliminary data.</text>
</comment>
<dbReference type="SUPFAM" id="SSF55729">
    <property type="entry name" value="Acyl-CoA N-acyltransferases (Nat)"/>
    <property type="match status" value="1"/>
</dbReference>
<reference evidence="3" key="1">
    <citation type="journal article" date="2019" name="Int. J. Syst. Evol. Microbiol.">
        <title>The Global Catalogue of Microorganisms (GCM) 10K type strain sequencing project: providing services to taxonomists for standard genome sequencing and annotation.</title>
        <authorList>
            <consortium name="The Broad Institute Genomics Platform"/>
            <consortium name="The Broad Institute Genome Sequencing Center for Infectious Disease"/>
            <person name="Wu L."/>
            <person name="Ma J."/>
        </authorList>
    </citation>
    <scope>NUCLEOTIDE SEQUENCE [LARGE SCALE GENOMIC DNA]</scope>
    <source>
        <strain evidence="3">KCTC 42805</strain>
    </source>
</reference>
<evidence type="ECO:0000259" key="1">
    <source>
        <dbReference type="Pfam" id="PF13480"/>
    </source>
</evidence>
<feature type="domain" description="BioF2-like acetyltransferase" evidence="1">
    <location>
        <begin position="184"/>
        <end position="282"/>
    </location>
</feature>
<dbReference type="Gene3D" id="3.40.630.30">
    <property type="match status" value="1"/>
</dbReference>
<dbReference type="InterPro" id="IPR038740">
    <property type="entry name" value="BioF2-like_GNAT_dom"/>
</dbReference>
<name>A0ABW5M7L9_9BACT</name>
<gene>
    <name evidence="2" type="ORF">ACFSUS_13515</name>
</gene>
<keyword evidence="2" id="KW-0808">Transferase</keyword>
<dbReference type="EC" id="2.3.1.-" evidence="2"/>
<dbReference type="Pfam" id="PF13480">
    <property type="entry name" value="Acetyltransf_6"/>
    <property type="match status" value="1"/>
</dbReference>
<organism evidence="2 3">
    <name type="scientific">Spirosoma soli</name>
    <dbReference type="NCBI Taxonomy" id="1770529"/>
    <lineage>
        <taxon>Bacteria</taxon>
        <taxon>Pseudomonadati</taxon>
        <taxon>Bacteroidota</taxon>
        <taxon>Cytophagia</taxon>
        <taxon>Cytophagales</taxon>
        <taxon>Cytophagaceae</taxon>
        <taxon>Spirosoma</taxon>
    </lineage>
</organism>
<dbReference type="GO" id="GO:0016746">
    <property type="term" value="F:acyltransferase activity"/>
    <property type="evidence" value="ECO:0007669"/>
    <property type="project" value="UniProtKB-KW"/>
</dbReference>
<dbReference type="RefSeq" id="WP_381523388.1">
    <property type="nucleotide sequence ID" value="NZ_JBHULN010000007.1"/>
</dbReference>
<sequence>MPAELQWLTRSQIDASAWDACVAASLQPIVYGYSWYLDSVLPDSGWKWEGLVLSDDAGHYRAIMPVPLRRKCVLGIDYDWVVHQPLFCQMLGVFSYDTSVDIDLFLCTLYQRYRYCSTLSINRQPVGGSPLASFLIKRLGTHVLDLSIGYQALFRNYTKDRKLNLRRAKAAQWVVIDSFDPTPLVTLFRANHAVGIPGGVAEWAYDTFISLVQELHRRQLITLRYATYSGRIEAGALFVREGNRVIYLFNAASEAGRRGNARTLLIDQVLQDYAGKPMVFDFESPEKPSIVSFYRSFGAVEEPFEMICWSRLSQLERGLLQVRNKLWAR</sequence>
<accession>A0ABW5M7L9</accession>
<keyword evidence="2" id="KW-0012">Acyltransferase</keyword>
<keyword evidence="3" id="KW-1185">Reference proteome</keyword>
<dbReference type="Proteomes" id="UP001597469">
    <property type="component" value="Unassembled WGS sequence"/>
</dbReference>